<comment type="caution">
    <text evidence="1">The sequence shown here is derived from an EMBL/GenBank/DDBJ whole genome shotgun (WGS) entry which is preliminary data.</text>
</comment>
<dbReference type="EMBL" id="JABSTQ010010685">
    <property type="protein sequence ID" value="KAG0418941.1"/>
    <property type="molecule type" value="Genomic_DNA"/>
</dbReference>
<gene>
    <name evidence="1" type="ORF">HPB47_004484</name>
</gene>
<evidence type="ECO:0000313" key="2">
    <source>
        <dbReference type="Proteomes" id="UP000805193"/>
    </source>
</evidence>
<name>A0AC60PFM8_IXOPE</name>
<protein>
    <submittedName>
        <fullName evidence="1">Uncharacterized protein</fullName>
    </submittedName>
</protein>
<sequence length="641" mass="70659">MYVAAERLSLQELSKTRGPVAVAVHPGALGSPRRLAETCVPVGGCSRRSEDFECMPRIVPVTTGDPLEVDLGLLHQAGLGLLSEGAGDTVGLPPVGDDAAVASSSAASSTGACQVPGHGSPQALESNPRQTTWASSLRRRPAAATLPPPASPSSGDSSSSGSWSPDSTEGHPSARESLGQAAASPLWGGRLGQGRPGGGRATLHSRPRQSGALPQTTRSGGSALSQEARLQEGEDREGVPRTPSREALLRALREAVEEEPPEKFQGQRLWAVAREAISGADYLRPINDYIRDVFFLDQRRSQPQSSRQTLPRESRRRRSRREYAKTQEMFNRRPADCARAVLDGPVEAGWRTEKKLKVETDVTFCVRDQPLPVATTATIWRYLGVQFFTEGRRRGRVDRDLRELLERVTRAPLKPQQRLFILRGFLLPRLHHRLVLGLWGVGALSKLDRMTRAAIRKWRALPHDTPMGYFHAPVSEGGLGVTSLRTAIPGMTLARIKGLRFSDHPGCEAALQCRMLTDQVRRARQAANLDGVSLTTKADVHKYWADKLHVSYDGRHYVNVIKLRVNALPTLSRTKRGRPDGVSCRAGCRARESLGHVLQACHRGHRGRVKRHDNIARYIAMRLHQLQWTVLWEPHYTVQDE</sequence>
<proteinExistence type="predicted"/>
<organism evidence="1 2">
    <name type="scientific">Ixodes persulcatus</name>
    <name type="common">Taiga tick</name>
    <dbReference type="NCBI Taxonomy" id="34615"/>
    <lineage>
        <taxon>Eukaryota</taxon>
        <taxon>Metazoa</taxon>
        <taxon>Ecdysozoa</taxon>
        <taxon>Arthropoda</taxon>
        <taxon>Chelicerata</taxon>
        <taxon>Arachnida</taxon>
        <taxon>Acari</taxon>
        <taxon>Parasitiformes</taxon>
        <taxon>Ixodida</taxon>
        <taxon>Ixodoidea</taxon>
        <taxon>Ixodidae</taxon>
        <taxon>Ixodinae</taxon>
        <taxon>Ixodes</taxon>
    </lineage>
</organism>
<accession>A0AC60PFM8</accession>
<keyword evidence="2" id="KW-1185">Reference proteome</keyword>
<reference evidence="1 2" key="1">
    <citation type="journal article" date="2020" name="Cell">
        <title>Large-Scale Comparative Analyses of Tick Genomes Elucidate Their Genetic Diversity and Vector Capacities.</title>
        <authorList>
            <consortium name="Tick Genome and Microbiome Consortium (TIGMIC)"/>
            <person name="Jia N."/>
            <person name="Wang J."/>
            <person name="Shi W."/>
            <person name="Du L."/>
            <person name="Sun Y."/>
            <person name="Zhan W."/>
            <person name="Jiang J.F."/>
            <person name="Wang Q."/>
            <person name="Zhang B."/>
            <person name="Ji P."/>
            <person name="Bell-Sakyi L."/>
            <person name="Cui X.M."/>
            <person name="Yuan T.T."/>
            <person name="Jiang B.G."/>
            <person name="Yang W.F."/>
            <person name="Lam T.T."/>
            <person name="Chang Q.C."/>
            <person name="Ding S.J."/>
            <person name="Wang X.J."/>
            <person name="Zhu J.G."/>
            <person name="Ruan X.D."/>
            <person name="Zhao L."/>
            <person name="Wei J.T."/>
            <person name="Ye R.Z."/>
            <person name="Que T.C."/>
            <person name="Du C.H."/>
            <person name="Zhou Y.H."/>
            <person name="Cheng J.X."/>
            <person name="Dai P.F."/>
            <person name="Guo W.B."/>
            <person name="Han X.H."/>
            <person name="Huang E.J."/>
            <person name="Li L.F."/>
            <person name="Wei W."/>
            <person name="Gao Y.C."/>
            <person name="Liu J.Z."/>
            <person name="Shao H.Z."/>
            <person name="Wang X."/>
            <person name="Wang C.C."/>
            <person name="Yang T.C."/>
            <person name="Huo Q.B."/>
            <person name="Li W."/>
            <person name="Chen H.Y."/>
            <person name="Chen S.E."/>
            <person name="Zhou L.G."/>
            <person name="Ni X.B."/>
            <person name="Tian J.H."/>
            <person name="Sheng Y."/>
            <person name="Liu T."/>
            <person name="Pan Y.S."/>
            <person name="Xia L.Y."/>
            <person name="Li J."/>
            <person name="Zhao F."/>
            <person name="Cao W.C."/>
        </authorList>
    </citation>
    <scope>NUCLEOTIDE SEQUENCE [LARGE SCALE GENOMIC DNA]</scope>
    <source>
        <strain evidence="1">Iper-2018</strain>
    </source>
</reference>
<dbReference type="Proteomes" id="UP000805193">
    <property type="component" value="Unassembled WGS sequence"/>
</dbReference>
<evidence type="ECO:0000313" key="1">
    <source>
        <dbReference type="EMBL" id="KAG0418941.1"/>
    </source>
</evidence>